<keyword evidence="7" id="KW-0175">Coiled coil</keyword>
<dbReference type="InterPro" id="IPR002182">
    <property type="entry name" value="NB-ARC"/>
</dbReference>
<dbReference type="PANTHER" id="PTHR33463:SF220">
    <property type="entry name" value="NB-ARC DOMAIN-CONTAINING PROTEIN"/>
    <property type="match status" value="1"/>
</dbReference>
<evidence type="ECO:0000256" key="3">
    <source>
        <dbReference type="ARBA" id="ARBA00022737"/>
    </source>
</evidence>
<accession>A0ABY9E3X8</accession>
<keyword evidence="6" id="KW-0067">ATP-binding</keyword>
<evidence type="ECO:0000256" key="4">
    <source>
        <dbReference type="ARBA" id="ARBA00022741"/>
    </source>
</evidence>
<keyword evidence="5" id="KW-0611">Plant defense</keyword>
<dbReference type="PRINTS" id="PR00364">
    <property type="entry name" value="DISEASERSIST"/>
</dbReference>
<evidence type="ECO:0000256" key="5">
    <source>
        <dbReference type="ARBA" id="ARBA00022821"/>
    </source>
</evidence>
<evidence type="ECO:0000259" key="8">
    <source>
        <dbReference type="SMART" id="SM00382"/>
    </source>
</evidence>
<evidence type="ECO:0000256" key="7">
    <source>
        <dbReference type="SAM" id="Coils"/>
    </source>
</evidence>
<keyword evidence="4" id="KW-0547">Nucleotide-binding</keyword>
<evidence type="ECO:0000256" key="1">
    <source>
        <dbReference type="ARBA" id="ARBA00008894"/>
    </source>
</evidence>
<dbReference type="InterPro" id="IPR036388">
    <property type="entry name" value="WH-like_DNA-bd_sf"/>
</dbReference>
<evidence type="ECO:0000313" key="9">
    <source>
        <dbReference type="EMBL" id="WKA13380.1"/>
    </source>
</evidence>
<dbReference type="Gene3D" id="1.10.8.430">
    <property type="entry name" value="Helical domain of apoptotic protease-activating factors"/>
    <property type="match status" value="2"/>
</dbReference>
<dbReference type="InterPro" id="IPR050905">
    <property type="entry name" value="Plant_NBS-LRR"/>
</dbReference>
<dbReference type="EMBL" id="CP126666">
    <property type="protein sequence ID" value="WKA13380.1"/>
    <property type="molecule type" value="Genomic_DNA"/>
</dbReference>
<protein>
    <recommendedName>
        <fullName evidence="8">AAA+ ATPase domain-containing protein</fullName>
    </recommendedName>
</protein>
<name>A0ABY9E3X8_VITVI</name>
<dbReference type="SMART" id="SM00382">
    <property type="entry name" value="AAA"/>
    <property type="match status" value="2"/>
</dbReference>
<dbReference type="InterPro" id="IPR027417">
    <property type="entry name" value="P-loop_NTPase"/>
</dbReference>
<dbReference type="SUPFAM" id="SSF52058">
    <property type="entry name" value="L domain-like"/>
    <property type="match status" value="1"/>
</dbReference>
<feature type="domain" description="AAA+ ATPase" evidence="8">
    <location>
        <begin position="725"/>
        <end position="863"/>
    </location>
</feature>
<evidence type="ECO:0000256" key="2">
    <source>
        <dbReference type="ARBA" id="ARBA00022614"/>
    </source>
</evidence>
<feature type="domain" description="AAA+ ATPase" evidence="8">
    <location>
        <begin position="172"/>
        <end position="329"/>
    </location>
</feature>
<evidence type="ECO:0000313" key="10">
    <source>
        <dbReference type="Proteomes" id="UP001227230"/>
    </source>
</evidence>
<dbReference type="InterPro" id="IPR042197">
    <property type="entry name" value="Apaf_helical"/>
</dbReference>
<feature type="coiled-coil region" evidence="7">
    <location>
        <begin position="25"/>
        <end position="63"/>
    </location>
</feature>
<keyword evidence="2" id="KW-0433">Leucine-rich repeat</keyword>
<evidence type="ECO:0000256" key="6">
    <source>
        <dbReference type="ARBA" id="ARBA00022840"/>
    </source>
</evidence>
<dbReference type="Pfam" id="PF00931">
    <property type="entry name" value="NB-ARC"/>
    <property type="match status" value="2"/>
</dbReference>
<sequence length="1264" mass="145051">MDCVRPILDVATRLWDSAAKRPVYIRHLPQNLNSLRTEMEELKNLYEDVKERVEREEKRQKKRLRVVDGWLRGVEAIEKEVEEILAKGDEEIQKKCLGTCYPKNCGASYNLGKMVLEKMDAVTVKKTEGSNFSVVAEPLPSPPVMERQLEKTVGQDLLFGKVWKWLQDGGEQVSSIGLYGMGGVGKTTLLTRINNELLKTRLEFDAVIWVTVSRPANVEKVQRVLFNKVEIPQDKWEGRSEDERAEEIFNVLKTKKFVLLLDDIWERLDLSKVGIPPLNPQDKLKMVLTTRSKDVCQDMEVTESIEMNCLPWEDAFALFQTKVGADTINSHPDIPKLAEMVAKECCGLPLALITIGRAMAGTKTPEEWEKKIQMLKNYPAKFPGMENRLFSRLAFSYDSLPDETIKSCFLYCSLFPEDYEISHRNIIQLWIGEGFLDECDNIQKARNQGEEVIKSLQLACLLENGISPLDEKDEYLKMHDVIRDMALWLAHENGKKKNKFVVKDGVESIRAQEVEKWKETQRISLWNTDIEEHRKPPYFPNIETFLASILVFSMDCVSPILDVTTRLWYCTAKRAVYIRHLPQNLNSLRTAMEELKNLYEDVKERVEREEKLQKKCTHVVDGWLRNVEAMEEQVKEILAKGDEEIQKKYLGTCCPKNCGASYNLGKMVLEKMDAVTVKKTEGSNFSVVAEPLPSPPVMERQLDKTVGQDLLFGKVWKWLQDGGEQVSSIGLYGMGGVGKTTLLTRINNELLKTRLEFDAVIWVTVSRPANVEKVQRVLFNKVEIPQDKWEGRSEDERAEEIFNVLKTKKFVLLLDDIWERLDLSKVGIPPLNPQDKLKMVLTTRSKDVCQDMEVTESIEVNCLPWEDAFALFQTKVGADTINSHPDIPKLAEMVAKECCGLPLALITIGRAMAGTKTPEEWEKKIQMLKNYPAKFPGMENHLFSRLAFSYDRLPDEAIKSCFLYCSLFPEDYEISHRNLIQLWIGEGFLDEYDNIQEARYQGEEVIKSLQLACLLENGRSRLDKKDEYSKMHDVIRDMALWLARENGKKKNKFVVKDGVESIRAQEVEKWKETQRISLWDTNIEELGEPPYFPNMETFLASRKFIRSFPNRFFTNMPIIRVLDLSNNFELTELPMEIGNLVTLQYLNLSGLSIKYLPMELKNLKKLRENPVVYDSTLASSFPVTGVGSPVGTTAVWVLPITMAEEEPFPIIRLDRGGAKQIPRLPFANIKFPNNLHLRMTPFDLQLQVVADELLVGGPESESHW</sequence>
<feature type="coiled-coil region" evidence="7">
    <location>
        <begin position="585"/>
        <end position="640"/>
    </location>
</feature>
<dbReference type="PANTHER" id="PTHR33463">
    <property type="entry name" value="NB-ARC DOMAIN-CONTAINING PROTEIN-RELATED"/>
    <property type="match status" value="1"/>
</dbReference>
<organism evidence="9 10">
    <name type="scientific">Vitis vinifera</name>
    <name type="common">Grape</name>
    <dbReference type="NCBI Taxonomy" id="29760"/>
    <lineage>
        <taxon>Eukaryota</taxon>
        <taxon>Viridiplantae</taxon>
        <taxon>Streptophyta</taxon>
        <taxon>Embryophyta</taxon>
        <taxon>Tracheophyta</taxon>
        <taxon>Spermatophyta</taxon>
        <taxon>Magnoliopsida</taxon>
        <taxon>eudicotyledons</taxon>
        <taxon>Gunneridae</taxon>
        <taxon>Pentapetalae</taxon>
        <taxon>rosids</taxon>
        <taxon>Vitales</taxon>
        <taxon>Vitaceae</taxon>
        <taxon>Viteae</taxon>
        <taxon>Vitis</taxon>
    </lineage>
</organism>
<dbReference type="InterPro" id="IPR058922">
    <property type="entry name" value="WHD_DRP"/>
</dbReference>
<dbReference type="Gene3D" id="3.80.10.10">
    <property type="entry name" value="Ribonuclease Inhibitor"/>
    <property type="match status" value="1"/>
</dbReference>
<dbReference type="Proteomes" id="UP001227230">
    <property type="component" value="Chromosome 19"/>
</dbReference>
<keyword evidence="10" id="KW-1185">Reference proteome</keyword>
<comment type="similarity">
    <text evidence="1">Belongs to the disease resistance NB-LRR family.</text>
</comment>
<dbReference type="Gene3D" id="3.40.50.300">
    <property type="entry name" value="P-loop containing nucleotide triphosphate hydrolases"/>
    <property type="match status" value="2"/>
</dbReference>
<keyword evidence="3" id="KW-0677">Repeat</keyword>
<dbReference type="InterPro" id="IPR003593">
    <property type="entry name" value="AAA+_ATPase"/>
</dbReference>
<proteinExistence type="inferred from homology"/>
<reference evidence="9 10" key="1">
    <citation type="journal article" date="2023" name="Hortic Res">
        <title>The complete reference genome for grapevine (Vitis vinifera L.) genetics and breeding.</title>
        <authorList>
            <person name="Shi X."/>
            <person name="Cao S."/>
            <person name="Wang X."/>
            <person name="Huang S."/>
            <person name="Wang Y."/>
            <person name="Liu Z."/>
            <person name="Liu W."/>
            <person name="Leng X."/>
            <person name="Peng Y."/>
            <person name="Wang N."/>
            <person name="Wang Y."/>
            <person name="Ma Z."/>
            <person name="Xu X."/>
            <person name="Zhang F."/>
            <person name="Xue H."/>
            <person name="Zhong H."/>
            <person name="Wang Y."/>
            <person name="Zhang K."/>
            <person name="Velt A."/>
            <person name="Avia K."/>
            <person name="Holtgrawe D."/>
            <person name="Grimplet J."/>
            <person name="Matus J.T."/>
            <person name="Ware D."/>
            <person name="Wu X."/>
            <person name="Wang H."/>
            <person name="Liu C."/>
            <person name="Fang Y."/>
            <person name="Rustenholz C."/>
            <person name="Cheng Z."/>
            <person name="Xiao H."/>
            <person name="Zhou Y."/>
        </authorList>
    </citation>
    <scope>NUCLEOTIDE SEQUENCE [LARGE SCALE GENOMIC DNA]</scope>
    <source>
        <strain evidence="10">cv. Pinot noir / PN40024</strain>
        <tissue evidence="9">Leaf</tissue>
    </source>
</reference>
<dbReference type="Gene3D" id="1.10.10.10">
    <property type="entry name" value="Winged helix-like DNA-binding domain superfamily/Winged helix DNA-binding domain"/>
    <property type="match status" value="2"/>
</dbReference>
<dbReference type="Pfam" id="PF23559">
    <property type="entry name" value="WHD_DRP"/>
    <property type="match status" value="2"/>
</dbReference>
<dbReference type="SUPFAM" id="SSF52540">
    <property type="entry name" value="P-loop containing nucleoside triphosphate hydrolases"/>
    <property type="match status" value="2"/>
</dbReference>
<dbReference type="InterPro" id="IPR032675">
    <property type="entry name" value="LRR_dom_sf"/>
</dbReference>
<gene>
    <name evidence="9" type="ORF">VitviT2T_030683</name>
</gene>